<reference evidence="1" key="1">
    <citation type="submission" date="2021-01" db="EMBL/GenBank/DDBJ databases">
        <authorList>
            <consortium name="Genoscope - CEA"/>
            <person name="William W."/>
        </authorList>
    </citation>
    <scope>NUCLEOTIDE SEQUENCE</scope>
</reference>
<dbReference type="EMBL" id="CAJJDN010000005">
    <property type="protein sequence ID" value="CAD8051076.1"/>
    <property type="molecule type" value="Genomic_DNA"/>
</dbReference>
<comment type="caution">
    <text evidence="1">The sequence shown here is derived from an EMBL/GenBank/DDBJ whole genome shotgun (WGS) entry which is preliminary data.</text>
</comment>
<sequence>MKTVKILKLRIFLLSHRVDQDQITDNQKFQYLKKNFQILLSNITEKVLQKNLILEKINIRYLFTSYIRQEIHTYLKQGHSDKFTVEQAFQLQSLQQNTKFLQNSIIISQGNKPKFFLLKVK</sequence>
<dbReference type="AlphaFoldDB" id="A0A8S1KDL1"/>
<gene>
    <name evidence="1" type="ORF">PSON_ATCC_30995.1.T0050339</name>
</gene>
<dbReference type="Proteomes" id="UP000692954">
    <property type="component" value="Unassembled WGS sequence"/>
</dbReference>
<evidence type="ECO:0000313" key="2">
    <source>
        <dbReference type="Proteomes" id="UP000692954"/>
    </source>
</evidence>
<proteinExistence type="predicted"/>
<keyword evidence="2" id="KW-1185">Reference proteome</keyword>
<evidence type="ECO:0000313" key="1">
    <source>
        <dbReference type="EMBL" id="CAD8051076.1"/>
    </source>
</evidence>
<organism evidence="1 2">
    <name type="scientific">Paramecium sonneborni</name>
    <dbReference type="NCBI Taxonomy" id="65129"/>
    <lineage>
        <taxon>Eukaryota</taxon>
        <taxon>Sar</taxon>
        <taxon>Alveolata</taxon>
        <taxon>Ciliophora</taxon>
        <taxon>Intramacronucleata</taxon>
        <taxon>Oligohymenophorea</taxon>
        <taxon>Peniculida</taxon>
        <taxon>Parameciidae</taxon>
        <taxon>Paramecium</taxon>
    </lineage>
</organism>
<accession>A0A8S1KDL1</accession>
<protein>
    <submittedName>
        <fullName evidence="1">Uncharacterized protein</fullName>
    </submittedName>
</protein>
<name>A0A8S1KDL1_9CILI</name>